<dbReference type="SMART" id="SM00060">
    <property type="entry name" value="FN3"/>
    <property type="match status" value="4"/>
</dbReference>
<dbReference type="InterPro" id="IPR036179">
    <property type="entry name" value="Ig-like_dom_sf"/>
</dbReference>
<dbReference type="PROSITE" id="PS50835">
    <property type="entry name" value="IG_LIKE"/>
    <property type="match status" value="1"/>
</dbReference>
<evidence type="ECO:0000259" key="8">
    <source>
        <dbReference type="PROSITE" id="PS50853"/>
    </source>
</evidence>
<feature type="domain" description="Fibronectin type-III" evidence="8">
    <location>
        <begin position="530"/>
        <end position="616"/>
    </location>
</feature>
<dbReference type="InterPro" id="IPR003961">
    <property type="entry name" value="FN3_dom"/>
</dbReference>
<evidence type="ECO:0000256" key="5">
    <source>
        <dbReference type="ARBA" id="ARBA00023319"/>
    </source>
</evidence>
<dbReference type="STRING" id="7868.ENSCMIP00000006338"/>
<keyword evidence="2" id="KW-0677">Repeat</keyword>
<dbReference type="InterPro" id="IPR003598">
    <property type="entry name" value="Ig_sub2"/>
</dbReference>
<dbReference type="Ensembl" id="ENSCMIT00000006548.1">
    <property type="protein sequence ID" value="ENSCMIP00000006338.1"/>
    <property type="gene ID" value="ENSCMIG00000003619.1"/>
</dbReference>
<dbReference type="InterPro" id="IPR036116">
    <property type="entry name" value="FN3_sf"/>
</dbReference>
<sequence length="1056" mass="116616">DAYKCIASNVHADCTYTVSLSVTESESAPAPREERKVPDEKEMWEILVKADKKDYERICIEYGFTDFRGMLKRLKEMKKKVDTEVSHPPVWLLSLQGAEPIRTQFSLGKYELKQVGTKYQLVVKNVSMKDSGMYSLQVADKRMSAVLNVVGLSLTSRNRVTVTERQTGVFECKLTKRVDGVLWRWNGAELKRDEKHDITVSEDGLTHTLKVKDVRPSDLGLYSVCVGDKTSSGQMLIDSTSLNPSLTPSLPCPHPESAPPLPPVCPSLTPILPLPHPHSLTDKDGVQVVKQGAVHKLVFSNVGEKHEGKYTFRAKGAESEAILSIADPPVIDADLLALLAKEPITVKAGQTATIKIPFHGKPVPKISWFRDGLEVCEDEKTELEKSPTQAVLVLKACVREDSGNILLKLKSDCGTAVANLHLNVIDKPKPPHGSLEFLEHTGQCVSMKWKAPRDNGGKQVTSFVVERKLVGKKSWVKVGEVDSKTTSFSTNKVEEGTAYQFRVRAVNSEGISDPLVSDEVFAGDPIVAGNARAPQLVDARKDAITITWAPPGLDGGAPILGYIVERRKKGSNVWVPASKEPIQVEDMEYEFRVTAVNRAGPGIPSSASIPVMAKDPIRAPGLVKNINVTDSTNSSVSLAWEKPEQGDEPQGYILEMRAGESKEWTKCSKIPITSTSYTVGGLQERNKYFFRIRAVNEGGVGEPKELDRGVYAMPPPGNPTVFPNNPALVSRVGDGVFRVGDGLSLSLVQGSPPPTVMWLKDGTPAKGKETITKGPKMSQFLVPSAQRSDSALYRILLRNEYGEKYHDLRVRVADFPRPPTNLRLVEDVPNTVTLSWDHTPDNMEDGRAHYVIMKRDASTATWFTVAERVHGNKYTVTGLLPGRKYYFRVIARNDIGDSEPLDSREPWYVARDKERFDLNLKKYEEKDRSSAPKFITPLRNHNAQRGRDCTMSCAVSGNPRPHITWYKGKVNLSDKLKYWHTSSTGVCTLTVPSATTKDTDDYTIVAENTLGKVTSTCRLTVYNPPLPSTQSDTHPPAQSDAPPQLRVMALPLPSLE</sequence>
<dbReference type="PANTHER" id="PTHR13817:SF153">
    <property type="entry name" value="IMMUNOGLOBULIN SUPERFAMILY MEMBER 22"/>
    <property type="match status" value="1"/>
</dbReference>
<evidence type="ECO:0000256" key="2">
    <source>
        <dbReference type="ARBA" id="ARBA00022737"/>
    </source>
</evidence>
<feature type="region of interest" description="Disordered" evidence="6">
    <location>
        <begin position="1024"/>
        <end position="1044"/>
    </location>
</feature>
<dbReference type="PANTHER" id="PTHR13817">
    <property type="entry name" value="TITIN"/>
    <property type="match status" value="1"/>
</dbReference>
<dbReference type="SMART" id="SM00408">
    <property type="entry name" value="IGc2"/>
    <property type="match status" value="3"/>
</dbReference>
<accession>A0A4W3GQK8</accession>
<reference evidence="9" key="5">
    <citation type="submission" date="2025-09" db="UniProtKB">
        <authorList>
            <consortium name="Ensembl"/>
        </authorList>
    </citation>
    <scope>IDENTIFICATION</scope>
</reference>
<feature type="domain" description="Fibronectin type-III" evidence="8">
    <location>
        <begin position="431"/>
        <end position="525"/>
    </location>
</feature>
<evidence type="ECO:0000256" key="1">
    <source>
        <dbReference type="ARBA" id="ARBA00022433"/>
    </source>
</evidence>
<protein>
    <submittedName>
        <fullName evidence="9">Immunoglobulin superfamily member 22</fullName>
    </submittedName>
</protein>
<dbReference type="SUPFAM" id="SSF48726">
    <property type="entry name" value="Immunoglobulin"/>
    <property type="match status" value="4"/>
</dbReference>
<dbReference type="CDD" id="cd00063">
    <property type="entry name" value="FN3"/>
    <property type="match status" value="4"/>
</dbReference>
<feature type="domain" description="Fibronectin type-III" evidence="8">
    <location>
        <begin position="619"/>
        <end position="716"/>
    </location>
</feature>
<dbReference type="GO" id="GO:0032982">
    <property type="term" value="C:myosin filament"/>
    <property type="evidence" value="ECO:0007669"/>
    <property type="project" value="UniProtKB-KW"/>
</dbReference>
<dbReference type="GeneTree" id="ENSGT00940000160123"/>
<reference evidence="10" key="1">
    <citation type="journal article" date="2006" name="Science">
        <title>Ancient noncoding elements conserved in the human genome.</title>
        <authorList>
            <person name="Venkatesh B."/>
            <person name="Kirkness E.F."/>
            <person name="Loh Y.H."/>
            <person name="Halpern A.L."/>
            <person name="Lee A.P."/>
            <person name="Johnson J."/>
            <person name="Dandona N."/>
            <person name="Viswanathan L.D."/>
            <person name="Tay A."/>
            <person name="Venter J.C."/>
            <person name="Strausberg R.L."/>
            <person name="Brenner S."/>
        </authorList>
    </citation>
    <scope>NUCLEOTIDE SEQUENCE [LARGE SCALE GENOMIC DNA]</scope>
</reference>
<feature type="domain" description="Ig-like" evidence="7">
    <location>
        <begin position="932"/>
        <end position="1020"/>
    </location>
</feature>
<keyword evidence="1" id="KW-0787">Thick filament</keyword>
<dbReference type="SUPFAM" id="SSF49265">
    <property type="entry name" value="Fibronectin type III"/>
    <property type="match status" value="3"/>
</dbReference>
<reference evidence="10" key="3">
    <citation type="journal article" date="2014" name="Nature">
        <title>Elephant shark genome provides unique insights into gnathostome evolution.</title>
        <authorList>
            <consortium name="International Elephant Shark Genome Sequencing Consortium"/>
            <person name="Venkatesh B."/>
            <person name="Lee A.P."/>
            <person name="Ravi V."/>
            <person name="Maurya A.K."/>
            <person name="Lian M.M."/>
            <person name="Swann J.B."/>
            <person name="Ohta Y."/>
            <person name="Flajnik M.F."/>
            <person name="Sutoh Y."/>
            <person name="Kasahara M."/>
            <person name="Hoon S."/>
            <person name="Gangu V."/>
            <person name="Roy S.W."/>
            <person name="Irimia M."/>
            <person name="Korzh V."/>
            <person name="Kondrychyn I."/>
            <person name="Lim Z.W."/>
            <person name="Tay B.H."/>
            <person name="Tohari S."/>
            <person name="Kong K.W."/>
            <person name="Ho S."/>
            <person name="Lorente-Galdos B."/>
            <person name="Quilez J."/>
            <person name="Marques-Bonet T."/>
            <person name="Raney B.J."/>
            <person name="Ingham P.W."/>
            <person name="Tay A."/>
            <person name="Hillier L.W."/>
            <person name="Minx P."/>
            <person name="Boehm T."/>
            <person name="Wilson R.K."/>
            <person name="Brenner S."/>
            <person name="Warren W.C."/>
        </authorList>
    </citation>
    <scope>NUCLEOTIDE SEQUENCE [LARGE SCALE GENOMIC DNA]</scope>
</reference>
<evidence type="ECO:0000259" key="7">
    <source>
        <dbReference type="PROSITE" id="PS50835"/>
    </source>
</evidence>
<dbReference type="Pfam" id="PF07679">
    <property type="entry name" value="I-set"/>
    <property type="match status" value="4"/>
</dbReference>
<dbReference type="InterPro" id="IPR007110">
    <property type="entry name" value="Ig-like_dom"/>
</dbReference>
<dbReference type="InParanoid" id="A0A4W3GQK8"/>
<dbReference type="InterPro" id="IPR013783">
    <property type="entry name" value="Ig-like_fold"/>
</dbReference>
<evidence type="ECO:0000256" key="3">
    <source>
        <dbReference type="ARBA" id="ARBA00022889"/>
    </source>
</evidence>
<keyword evidence="3" id="KW-0130">Cell adhesion</keyword>
<dbReference type="GO" id="GO:0007155">
    <property type="term" value="P:cell adhesion"/>
    <property type="evidence" value="ECO:0007669"/>
    <property type="project" value="UniProtKB-KW"/>
</dbReference>
<keyword evidence="4" id="KW-0514">Muscle protein</keyword>
<feature type="domain" description="Fibronectin type-III" evidence="8">
    <location>
        <begin position="818"/>
        <end position="912"/>
    </location>
</feature>
<dbReference type="FunFam" id="2.60.40.10:FF:000062">
    <property type="entry name" value="Myosin-binding protein C, slow type"/>
    <property type="match status" value="1"/>
</dbReference>
<reference evidence="10" key="2">
    <citation type="journal article" date="2007" name="PLoS Biol.">
        <title>Survey sequencing and comparative analysis of the elephant shark (Callorhinchus milii) genome.</title>
        <authorList>
            <person name="Venkatesh B."/>
            <person name="Kirkness E.F."/>
            <person name="Loh Y.H."/>
            <person name="Halpern A.L."/>
            <person name="Lee A.P."/>
            <person name="Johnson J."/>
            <person name="Dandona N."/>
            <person name="Viswanathan L.D."/>
            <person name="Tay A."/>
            <person name="Venter J.C."/>
            <person name="Strausberg R.L."/>
            <person name="Brenner S."/>
        </authorList>
    </citation>
    <scope>NUCLEOTIDE SEQUENCE [LARGE SCALE GENOMIC DNA]</scope>
</reference>
<keyword evidence="5" id="KW-0393">Immunoglobulin domain</keyword>
<dbReference type="FunFam" id="2.60.40.10:FF:001498">
    <property type="entry name" value="immunoglobulin superfamily member 22"/>
    <property type="match status" value="1"/>
</dbReference>
<evidence type="ECO:0000256" key="6">
    <source>
        <dbReference type="SAM" id="MobiDB-lite"/>
    </source>
</evidence>
<dbReference type="Pfam" id="PF18362">
    <property type="entry name" value="THB"/>
    <property type="match status" value="1"/>
</dbReference>
<organism evidence="9 10">
    <name type="scientific">Callorhinchus milii</name>
    <name type="common">Ghost shark</name>
    <dbReference type="NCBI Taxonomy" id="7868"/>
    <lineage>
        <taxon>Eukaryota</taxon>
        <taxon>Metazoa</taxon>
        <taxon>Chordata</taxon>
        <taxon>Craniata</taxon>
        <taxon>Vertebrata</taxon>
        <taxon>Chondrichthyes</taxon>
        <taxon>Holocephali</taxon>
        <taxon>Chimaeriformes</taxon>
        <taxon>Callorhinchidae</taxon>
        <taxon>Callorhinchus</taxon>
    </lineage>
</organism>
<evidence type="ECO:0000313" key="9">
    <source>
        <dbReference type="Ensembl" id="ENSCMIP00000006338.1"/>
    </source>
</evidence>
<dbReference type="InterPro" id="IPR003599">
    <property type="entry name" value="Ig_sub"/>
</dbReference>
<evidence type="ECO:0000256" key="4">
    <source>
        <dbReference type="ARBA" id="ARBA00023179"/>
    </source>
</evidence>
<keyword evidence="10" id="KW-1185">Reference proteome</keyword>
<reference evidence="9" key="4">
    <citation type="submission" date="2025-08" db="UniProtKB">
        <authorList>
            <consortium name="Ensembl"/>
        </authorList>
    </citation>
    <scope>IDENTIFICATION</scope>
</reference>
<dbReference type="PRINTS" id="PR00014">
    <property type="entry name" value="FNTYPEIII"/>
</dbReference>
<dbReference type="FunFam" id="2.60.40.10:FF:001232">
    <property type="entry name" value="Immunoglobulin-like and fibronectin type III domain-containing 1"/>
    <property type="match status" value="1"/>
</dbReference>
<dbReference type="FunFam" id="2.60.40.10:FF:000557">
    <property type="entry name" value="Myosin binding protein Ha"/>
    <property type="match status" value="1"/>
</dbReference>
<dbReference type="InterPro" id="IPR013098">
    <property type="entry name" value="Ig_I-set"/>
</dbReference>
<dbReference type="PROSITE" id="PS50853">
    <property type="entry name" value="FN3"/>
    <property type="match status" value="4"/>
</dbReference>
<name>A0A4W3GQK8_CALMI</name>
<dbReference type="InterPro" id="IPR050964">
    <property type="entry name" value="Striated_Muscle_Regulatory"/>
</dbReference>
<dbReference type="Gene3D" id="2.60.40.10">
    <property type="entry name" value="Immunoglobulins"/>
    <property type="match status" value="10"/>
</dbReference>
<dbReference type="Pfam" id="PF00041">
    <property type="entry name" value="fn3"/>
    <property type="match status" value="4"/>
</dbReference>
<dbReference type="OMA" id="IEPPGFA"/>
<dbReference type="Proteomes" id="UP000314986">
    <property type="component" value="Unassembled WGS sequence"/>
</dbReference>
<proteinExistence type="predicted"/>
<dbReference type="InterPro" id="IPR040849">
    <property type="entry name" value="MyBP-C_THB"/>
</dbReference>
<evidence type="ECO:0000313" key="10">
    <source>
        <dbReference type="Proteomes" id="UP000314986"/>
    </source>
</evidence>
<dbReference type="SMART" id="SM00409">
    <property type="entry name" value="IG"/>
    <property type="match status" value="5"/>
</dbReference>
<dbReference type="AlphaFoldDB" id="A0A4W3GQK8"/>